<evidence type="ECO:0000259" key="1">
    <source>
        <dbReference type="Pfam" id="PF15631"/>
    </source>
</evidence>
<dbReference type="AlphaFoldDB" id="A0A1S9P848"/>
<proteinExistence type="predicted"/>
<evidence type="ECO:0000313" key="3">
    <source>
        <dbReference type="Proteomes" id="UP000189739"/>
    </source>
</evidence>
<dbReference type="Proteomes" id="UP000189739">
    <property type="component" value="Unassembled WGS sequence"/>
</dbReference>
<keyword evidence="3" id="KW-1185">Reference proteome</keyword>
<name>A0A1S9P848_9SPHI</name>
<evidence type="ECO:0000313" key="2">
    <source>
        <dbReference type="EMBL" id="OOQ56828.1"/>
    </source>
</evidence>
<dbReference type="STRING" id="1792845.BC343_17765"/>
<feature type="domain" description="NTF2 fold" evidence="1">
    <location>
        <begin position="38"/>
        <end position="100"/>
    </location>
</feature>
<dbReference type="EMBL" id="MBTF01000038">
    <property type="protein sequence ID" value="OOQ56828.1"/>
    <property type="molecule type" value="Genomic_DNA"/>
</dbReference>
<reference evidence="2 3" key="1">
    <citation type="submission" date="2016-07" db="EMBL/GenBank/DDBJ databases">
        <title>Genomic analysis of zinc-resistant bacterium Mucilaginibacter pedocola TBZ30.</title>
        <authorList>
            <person name="Huang J."/>
            <person name="Tang J."/>
        </authorList>
    </citation>
    <scope>NUCLEOTIDE SEQUENCE [LARGE SCALE GENOMIC DNA]</scope>
    <source>
        <strain evidence="2 3">TBZ30</strain>
    </source>
</reference>
<dbReference type="InterPro" id="IPR028921">
    <property type="entry name" value="NTF2_fold_dom"/>
</dbReference>
<organism evidence="2 3">
    <name type="scientific">Mucilaginibacter pedocola</name>
    <dbReference type="NCBI Taxonomy" id="1792845"/>
    <lineage>
        <taxon>Bacteria</taxon>
        <taxon>Pseudomonadati</taxon>
        <taxon>Bacteroidota</taxon>
        <taxon>Sphingobacteriia</taxon>
        <taxon>Sphingobacteriales</taxon>
        <taxon>Sphingobacteriaceae</taxon>
        <taxon>Mucilaginibacter</taxon>
    </lineage>
</organism>
<protein>
    <recommendedName>
        <fullName evidence="1">NTF2 fold domain-containing protein</fullName>
    </recommendedName>
</protein>
<gene>
    <name evidence="2" type="ORF">BC343_17765</name>
</gene>
<comment type="caution">
    <text evidence="2">The sequence shown here is derived from an EMBL/GenBank/DDBJ whole genome shotgun (WGS) entry which is preliminary data.</text>
</comment>
<accession>A0A1S9P848</accession>
<dbReference type="Pfam" id="PF15631">
    <property type="entry name" value="Imm-NTF2-2"/>
    <property type="match status" value="1"/>
</dbReference>
<sequence>MRPDVAKEYVKAALVAQKRYQRTYPVSKAKITDEKSFVKAAEPILFDVYGREEITEQKPYTVGRADGYWVMWGHLWADHGGVFYIIMEERTGKVIYLTHSL</sequence>